<protein>
    <submittedName>
        <fullName evidence="2">PEP-CTERM sorting domain-containing protein</fullName>
    </submittedName>
</protein>
<dbReference type="Proteomes" id="UP001326110">
    <property type="component" value="Chromosome"/>
</dbReference>
<gene>
    <name evidence="2" type="ORF">SR858_10735</name>
</gene>
<evidence type="ECO:0000256" key="1">
    <source>
        <dbReference type="SAM" id="SignalP"/>
    </source>
</evidence>
<name>A0ABZ0Y413_9BURK</name>
<accession>A0ABZ0Y413</accession>
<keyword evidence="1" id="KW-0732">Signal</keyword>
<dbReference type="GeneID" id="43162625"/>
<proteinExistence type="predicted"/>
<organism evidence="2 3">
    <name type="scientific">Duganella zoogloeoides</name>
    <dbReference type="NCBI Taxonomy" id="75659"/>
    <lineage>
        <taxon>Bacteria</taxon>
        <taxon>Pseudomonadati</taxon>
        <taxon>Pseudomonadota</taxon>
        <taxon>Betaproteobacteria</taxon>
        <taxon>Burkholderiales</taxon>
        <taxon>Oxalobacteraceae</taxon>
        <taxon>Telluria group</taxon>
        <taxon>Duganella</taxon>
    </lineage>
</organism>
<dbReference type="EMBL" id="CP140152">
    <property type="protein sequence ID" value="WQH06775.1"/>
    <property type="molecule type" value="Genomic_DNA"/>
</dbReference>
<keyword evidence="3" id="KW-1185">Reference proteome</keyword>
<reference evidence="2 3" key="1">
    <citation type="submission" date="2023-11" db="EMBL/GenBank/DDBJ databases">
        <title>MicrobeMod: A computational toolkit for identifying prokaryotic methylation and restriction-modification with nanopore sequencing.</title>
        <authorList>
            <person name="Crits-Christoph A."/>
            <person name="Kang S.C."/>
            <person name="Lee H."/>
            <person name="Ostrov N."/>
        </authorList>
    </citation>
    <scope>NUCLEOTIDE SEQUENCE [LARGE SCALE GENOMIC DNA]</scope>
    <source>
        <strain evidence="2 3">ATCC 25935</strain>
    </source>
</reference>
<evidence type="ECO:0000313" key="3">
    <source>
        <dbReference type="Proteomes" id="UP001326110"/>
    </source>
</evidence>
<evidence type="ECO:0000313" key="2">
    <source>
        <dbReference type="EMBL" id="WQH06775.1"/>
    </source>
</evidence>
<feature type="signal peptide" evidence="1">
    <location>
        <begin position="1"/>
        <end position="26"/>
    </location>
</feature>
<dbReference type="RefSeq" id="WP_019920782.1">
    <property type="nucleotide sequence ID" value="NZ_CP140152.1"/>
</dbReference>
<sequence>MNITLQNALKSSAFAIAIAFSGASYAAPAPVVTYNQNPVEGGMVFDADAKFFKEPAAGDFHAQGVALYQMTSNDSYAQQFYAYCFAPTVDTLTNAIYTATFNVFVKDSVKALFEMAYANTISSVGSGDNINAQIAFQLALWELQDGNSDLFSGDQYYTRGNDANVEAAQLLIDNIQGYQLKNMYSYTSFTGFEGTEQSQTMLGVSSVSAVPEVQTWAMMGLGLTLVGVMGRRRRKDDDLGDEKFS</sequence>
<feature type="chain" id="PRO_5045506148" evidence="1">
    <location>
        <begin position="27"/>
        <end position="245"/>
    </location>
</feature>